<accession>A0A699VCX9</accession>
<organism evidence="1">
    <name type="scientific">Tanacetum cinerariifolium</name>
    <name type="common">Dalmatian daisy</name>
    <name type="synonym">Chrysanthemum cinerariifolium</name>
    <dbReference type="NCBI Taxonomy" id="118510"/>
    <lineage>
        <taxon>Eukaryota</taxon>
        <taxon>Viridiplantae</taxon>
        <taxon>Streptophyta</taxon>
        <taxon>Embryophyta</taxon>
        <taxon>Tracheophyta</taxon>
        <taxon>Spermatophyta</taxon>
        <taxon>Magnoliopsida</taxon>
        <taxon>eudicotyledons</taxon>
        <taxon>Gunneridae</taxon>
        <taxon>Pentapetalae</taxon>
        <taxon>asterids</taxon>
        <taxon>campanulids</taxon>
        <taxon>Asterales</taxon>
        <taxon>Asteraceae</taxon>
        <taxon>Asteroideae</taxon>
        <taxon>Anthemideae</taxon>
        <taxon>Anthemidinae</taxon>
        <taxon>Tanacetum</taxon>
    </lineage>
</organism>
<reference evidence="1" key="1">
    <citation type="journal article" date="2019" name="Sci. Rep.">
        <title>Draft genome of Tanacetum cinerariifolium, the natural source of mosquito coil.</title>
        <authorList>
            <person name="Yamashiro T."/>
            <person name="Shiraishi A."/>
            <person name="Satake H."/>
            <person name="Nakayama K."/>
        </authorList>
    </citation>
    <scope>NUCLEOTIDE SEQUENCE</scope>
</reference>
<evidence type="ECO:0000313" key="1">
    <source>
        <dbReference type="EMBL" id="GFD29484.1"/>
    </source>
</evidence>
<gene>
    <name evidence="1" type="ORF">Tci_901453</name>
</gene>
<sequence>MPPPVDQRDGIPETEIPPRKRLCLSTPCSRYERVDLLMEDRIAHQETIQIVEDEAYVAREAWTHSIGLSQAVHYKLQTLQEQVYAHEFQLQTHQTQLQLQSTLIQTQHQLHETRFQMQQTKIARL</sequence>
<dbReference type="AlphaFoldDB" id="A0A699VCX9"/>
<comment type="caution">
    <text evidence="1">The sequence shown here is derived from an EMBL/GenBank/DDBJ whole genome shotgun (WGS) entry which is preliminary data.</text>
</comment>
<protein>
    <submittedName>
        <fullName evidence="1">Uncharacterized protein</fullName>
    </submittedName>
</protein>
<name>A0A699VCX9_TANCI</name>
<dbReference type="EMBL" id="BKCJ011395223">
    <property type="protein sequence ID" value="GFD29484.1"/>
    <property type="molecule type" value="Genomic_DNA"/>
</dbReference>
<proteinExistence type="predicted"/>